<dbReference type="EMBL" id="QRBI01000093">
    <property type="protein sequence ID" value="RMC20624.1"/>
    <property type="molecule type" value="Genomic_DNA"/>
</dbReference>
<feature type="region of interest" description="Disordered" evidence="1">
    <location>
        <begin position="1"/>
        <end position="54"/>
    </location>
</feature>
<reference evidence="2 3" key="1">
    <citation type="submission" date="2018-07" db="EMBL/GenBank/DDBJ databases">
        <title>A high quality draft genome assembly of the barn swallow (H. rustica rustica).</title>
        <authorList>
            <person name="Formenti G."/>
            <person name="Chiara M."/>
            <person name="Poveda L."/>
            <person name="Francoijs K.-J."/>
            <person name="Bonisoli-Alquati A."/>
            <person name="Canova L."/>
            <person name="Gianfranceschi L."/>
            <person name="Horner D.S."/>
            <person name="Saino N."/>
        </authorList>
    </citation>
    <scope>NUCLEOTIDE SEQUENCE [LARGE SCALE GENOMIC DNA]</scope>
    <source>
        <strain evidence="2">Chelidonia</strain>
        <tissue evidence="2">Blood</tissue>
    </source>
</reference>
<gene>
    <name evidence="2" type="ORF">DUI87_01476</name>
</gene>
<proteinExistence type="predicted"/>
<dbReference type="Proteomes" id="UP000269221">
    <property type="component" value="Unassembled WGS sequence"/>
</dbReference>
<protein>
    <submittedName>
        <fullName evidence="2">Uncharacterized protein</fullName>
    </submittedName>
</protein>
<dbReference type="AlphaFoldDB" id="A0A3M0L9I1"/>
<evidence type="ECO:0000313" key="2">
    <source>
        <dbReference type="EMBL" id="RMC20624.1"/>
    </source>
</evidence>
<evidence type="ECO:0000313" key="3">
    <source>
        <dbReference type="Proteomes" id="UP000269221"/>
    </source>
</evidence>
<comment type="caution">
    <text evidence="2">The sequence shown here is derived from an EMBL/GenBank/DDBJ whole genome shotgun (WGS) entry which is preliminary data.</text>
</comment>
<dbReference type="OrthoDB" id="10387451at2759"/>
<organism evidence="2 3">
    <name type="scientific">Hirundo rustica rustica</name>
    <dbReference type="NCBI Taxonomy" id="333673"/>
    <lineage>
        <taxon>Eukaryota</taxon>
        <taxon>Metazoa</taxon>
        <taxon>Chordata</taxon>
        <taxon>Craniata</taxon>
        <taxon>Vertebrata</taxon>
        <taxon>Euteleostomi</taxon>
        <taxon>Archelosauria</taxon>
        <taxon>Archosauria</taxon>
        <taxon>Dinosauria</taxon>
        <taxon>Saurischia</taxon>
        <taxon>Theropoda</taxon>
        <taxon>Coelurosauria</taxon>
        <taxon>Aves</taxon>
        <taxon>Neognathae</taxon>
        <taxon>Neoaves</taxon>
        <taxon>Telluraves</taxon>
        <taxon>Australaves</taxon>
        <taxon>Passeriformes</taxon>
        <taxon>Sylvioidea</taxon>
        <taxon>Hirundinidae</taxon>
        <taxon>Hirundo</taxon>
    </lineage>
</organism>
<feature type="compositionally biased region" description="Polar residues" evidence="1">
    <location>
        <begin position="40"/>
        <end position="52"/>
    </location>
</feature>
<accession>A0A3M0L9I1</accession>
<name>A0A3M0L9I1_HIRRU</name>
<sequence length="73" mass="7951">MAVATSTRSRKCTDNTNREVDDDDAGEGPSMPPNIKSETKATATGSEATESFSLKDLRGLRKDYTQRPDESIV</sequence>
<evidence type="ECO:0000256" key="1">
    <source>
        <dbReference type="SAM" id="MobiDB-lite"/>
    </source>
</evidence>
<keyword evidence="3" id="KW-1185">Reference proteome</keyword>